<protein>
    <submittedName>
        <fullName evidence="2">Uncharacterized protein</fullName>
    </submittedName>
</protein>
<accession>A0A0F9CIY7</accession>
<feature type="non-terminal residue" evidence="2">
    <location>
        <position position="54"/>
    </location>
</feature>
<comment type="caution">
    <text evidence="2">The sequence shown here is derived from an EMBL/GenBank/DDBJ whole genome shotgun (WGS) entry which is preliminary data.</text>
</comment>
<feature type="compositionally biased region" description="Basic and acidic residues" evidence="1">
    <location>
        <begin position="1"/>
        <end position="17"/>
    </location>
</feature>
<sequence>MTSRIEELIRGTNKADEPGAASLGEIIQKGDDVEKPEIGGLEIITSAGYTNVYD</sequence>
<evidence type="ECO:0000313" key="2">
    <source>
        <dbReference type="EMBL" id="KKL26402.1"/>
    </source>
</evidence>
<organism evidence="2">
    <name type="scientific">marine sediment metagenome</name>
    <dbReference type="NCBI Taxonomy" id="412755"/>
    <lineage>
        <taxon>unclassified sequences</taxon>
        <taxon>metagenomes</taxon>
        <taxon>ecological metagenomes</taxon>
    </lineage>
</organism>
<evidence type="ECO:0000256" key="1">
    <source>
        <dbReference type="SAM" id="MobiDB-lite"/>
    </source>
</evidence>
<reference evidence="2" key="1">
    <citation type="journal article" date="2015" name="Nature">
        <title>Complex archaea that bridge the gap between prokaryotes and eukaryotes.</title>
        <authorList>
            <person name="Spang A."/>
            <person name="Saw J.H."/>
            <person name="Jorgensen S.L."/>
            <person name="Zaremba-Niedzwiedzka K."/>
            <person name="Martijn J."/>
            <person name="Lind A.E."/>
            <person name="van Eijk R."/>
            <person name="Schleper C."/>
            <person name="Guy L."/>
            <person name="Ettema T.J."/>
        </authorList>
    </citation>
    <scope>NUCLEOTIDE SEQUENCE</scope>
</reference>
<feature type="region of interest" description="Disordered" evidence="1">
    <location>
        <begin position="1"/>
        <end position="21"/>
    </location>
</feature>
<dbReference type="AlphaFoldDB" id="A0A0F9CIY7"/>
<name>A0A0F9CIY7_9ZZZZ</name>
<proteinExistence type="predicted"/>
<dbReference type="EMBL" id="LAZR01035850">
    <property type="protein sequence ID" value="KKL26402.1"/>
    <property type="molecule type" value="Genomic_DNA"/>
</dbReference>
<gene>
    <name evidence="2" type="ORF">LCGC14_2395620</name>
</gene>